<dbReference type="RefSeq" id="WP_073193641.1">
    <property type="nucleotide sequence ID" value="NZ_FQTW01000011.1"/>
</dbReference>
<dbReference type="SMART" id="SM00344">
    <property type="entry name" value="HTH_ASNC"/>
    <property type="match status" value="1"/>
</dbReference>
<evidence type="ECO:0000256" key="1">
    <source>
        <dbReference type="ARBA" id="ARBA00023015"/>
    </source>
</evidence>
<organism evidence="5 6">
    <name type="scientific">Psychroflexus salarius</name>
    <dbReference type="NCBI Taxonomy" id="1155689"/>
    <lineage>
        <taxon>Bacteria</taxon>
        <taxon>Pseudomonadati</taxon>
        <taxon>Bacteroidota</taxon>
        <taxon>Flavobacteriia</taxon>
        <taxon>Flavobacteriales</taxon>
        <taxon>Flavobacteriaceae</taxon>
        <taxon>Psychroflexus</taxon>
    </lineage>
</organism>
<name>A0A1M4XYF1_9FLAO</name>
<evidence type="ECO:0000313" key="6">
    <source>
        <dbReference type="Proteomes" id="UP000184462"/>
    </source>
</evidence>
<dbReference type="CDD" id="cd00090">
    <property type="entry name" value="HTH_ARSR"/>
    <property type="match status" value="1"/>
</dbReference>
<dbReference type="InterPro" id="IPR011008">
    <property type="entry name" value="Dimeric_a/b-barrel"/>
</dbReference>
<dbReference type="Gene3D" id="1.10.10.10">
    <property type="entry name" value="Winged helix-like DNA-binding domain superfamily/Winged helix DNA-binding domain"/>
    <property type="match status" value="1"/>
</dbReference>
<dbReference type="GO" id="GO:0006355">
    <property type="term" value="P:regulation of DNA-templated transcription"/>
    <property type="evidence" value="ECO:0007669"/>
    <property type="project" value="UniProtKB-ARBA"/>
</dbReference>
<accession>A0A1M4XYF1</accession>
<dbReference type="InterPro" id="IPR019888">
    <property type="entry name" value="Tscrpt_reg_AsnC-like"/>
</dbReference>
<keyword evidence="1" id="KW-0805">Transcription regulation</keyword>
<dbReference type="Gene3D" id="3.30.70.920">
    <property type="match status" value="1"/>
</dbReference>
<feature type="domain" description="HTH asnC-type" evidence="4">
    <location>
        <begin position="4"/>
        <end position="67"/>
    </location>
</feature>
<sequence length="153" mass="17646">MATLDQTDKHLLNLLQENARFTTKQLALKLSLSPTAIYERIKKLERQNYINRYVALVNPRKIQKDFVAFVMIQLKEHTQASIAAFESEIALIPEIVACFHVSGTYDYLIKVNLDEMSSFRNFMVEKLTKIPHISNTQSAFSIKEVFNHTALKL</sequence>
<dbReference type="InterPro" id="IPR000485">
    <property type="entry name" value="AsnC-type_HTH_dom"/>
</dbReference>
<evidence type="ECO:0000256" key="3">
    <source>
        <dbReference type="ARBA" id="ARBA00023163"/>
    </source>
</evidence>
<dbReference type="PRINTS" id="PR00033">
    <property type="entry name" value="HTHASNC"/>
</dbReference>
<dbReference type="InterPro" id="IPR036388">
    <property type="entry name" value="WH-like_DNA-bd_sf"/>
</dbReference>
<protein>
    <submittedName>
        <fullName evidence="5">Transcriptional regulator, AsnC family</fullName>
    </submittedName>
</protein>
<dbReference type="SUPFAM" id="SSF54909">
    <property type="entry name" value="Dimeric alpha+beta barrel"/>
    <property type="match status" value="1"/>
</dbReference>
<dbReference type="Proteomes" id="UP000184462">
    <property type="component" value="Unassembled WGS sequence"/>
</dbReference>
<gene>
    <name evidence="5" type="ORF">SAMN05444278_11128</name>
</gene>
<dbReference type="PANTHER" id="PTHR30154:SF34">
    <property type="entry name" value="TRANSCRIPTIONAL REGULATOR AZLB"/>
    <property type="match status" value="1"/>
</dbReference>
<dbReference type="InterPro" id="IPR011991">
    <property type="entry name" value="ArsR-like_HTH"/>
</dbReference>
<dbReference type="GO" id="GO:0005829">
    <property type="term" value="C:cytosol"/>
    <property type="evidence" value="ECO:0007669"/>
    <property type="project" value="TreeGrafter"/>
</dbReference>
<dbReference type="AlphaFoldDB" id="A0A1M4XYF1"/>
<reference evidence="5 6" key="1">
    <citation type="submission" date="2016-11" db="EMBL/GenBank/DDBJ databases">
        <authorList>
            <person name="Jaros S."/>
            <person name="Januszkiewicz K."/>
            <person name="Wedrychowicz H."/>
        </authorList>
    </citation>
    <scope>NUCLEOTIDE SEQUENCE [LARGE SCALE GENOMIC DNA]</scope>
    <source>
        <strain evidence="5 6">DSM 25661</strain>
    </source>
</reference>
<dbReference type="GO" id="GO:0043565">
    <property type="term" value="F:sequence-specific DNA binding"/>
    <property type="evidence" value="ECO:0007669"/>
    <property type="project" value="InterPro"/>
</dbReference>
<dbReference type="Pfam" id="PF13404">
    <property type="entry name" value="HTH_AsnC-type"/>
    <property type="match status" value="1"/>
</dbReference>
<dbReference type="EMBL" id="FQTW01000011">
    <property type="protein sequence ID" value="SHE98470.1"/>
    <property type="molecule type" value="Genomic_DNA"/>
</dbReference>
<dbReference type="InterPro" id="IPR036390">
    <property type="entry name" value="WH_DNA-bd_sf"/>
</dbReference>
<dbReference type="Pfam" id="PF01037">
    <property type="entry name" value="AsnC_trans_reg"/>
    <property type="match status" value="1"/>
</dbReference>
<evidence type="ECO:0000313" key="5">
    <source>
        <dbReference type="EMBL" id="SHE98470.1"/>
    </source>
</evidence>
<proteinExistence type="predicted"/>
<dbReference type="OrthoDB" id="9800326at2"/>
<dbReference type="STRING" id="1155689.SAMN05444278_11128"/>
<dbReference type="InterPro" id="IPR019887">
    <property type="entry name" value="Tscrpt_reg_AsnC/Lrp_C"/>
</dbReference>
<keyword evidence="6" id="KW-1185">Reference proteome</keyword>
<evidence type="ECO:0000256" key="2">
    <source>
        <dbReference type="ARBA" id="ARBA00023125"/>
    </source>
</evidence>
<keyword evidence="2" id="KW-0238">DNA-binding</keyword>
<dbReference type="PANTHER" id="PTHR30154">
    <property type="entry name" value="LEUCINE-RESPONSIVE REGULATORY PROTEIN"/>
    <property type="match status" value="1"/>
</dbReference>
<evidence type="ECO:0000259" key="4">
    <source>
        <dbReference type="PROSITE" id="PS50956"/>
    </source>
</evidence>
<dbReference type="PROSITE" id="PS50956">
    <property type="entry name" value="HTH_ASNC_2"/>
    <property type="match status" value="1"/>
</dbReference>
<keyword evidence="3" id="KW-0804">Transcription</keyword>
<dbReference type="GO" id="GO:0043200">
    <property type="term" value="P:response to amino acid"/>
    <property type="evidence" value="ECO:0007669"/>
    <property type="project" value="TreeGrafter"/>
</dbReference>
<dbReference type="SUPFAM" id="SSF46785">
    <property type="entry name" value="Winged helix' DNA-binding domain"/>
    <property type="match status" value="1"/>
</dbReference>